<sequence length="81" mass="9142">METISPSRLVETHCQINEVSSTMDKKTSTCLLTMKIEEPSEVDGKEPTQRIINMELPPATLKTLVNDLSRIREQLSNIAKK</sequence>
<dbReference type="Proteomes" id="UP001168990">
    <property type="component" value="Unassembled WGS sequence"/>
</dbReference>
<accession>A0AA39KWW9</accession>
<keyword evidence="2" id="KW-1185">Reference proteome</keyword>
<proteinExistence type="predicted"/>
<evidence type="ECO:0000313" key="1">
    <source>
        <dbReference type="EMBL" id="KAK0176591.1"/>
    </source>
</evidence>
<evidence type="ECO:0008006" key="3">
    <source>
        <dbReference type="Google" id="ProtNLM"/>
    </source>
</evidence>
<gene>
    <name evidence="1" type="ORF">PV328_000710</name>
</gene>
<comment type="caution">
    <text evidence="1">The sequence shown here is derived from an EMBL/GenBank/DDBJ whole genome shotgun (WGS) entry which is preliminary data.</text>
</comment>
<dbReference type="AlphaFoldDB" id="A0AA39KWW9"/>
<reference evidence="1" key="1">
    <citation type="journal article" date="2023" name="bioRxiv">
        <title>Scaffold-level genome assemblies of two parasitoid biocontrol wasps reveal the parthenogenesis mechanism and an associated novel virus.</title>
        <authorList>
            <person name="Inwood S."/>
            <person name="Skelly J."/>
            <person name="Guhlin J."/>
            <person name="Harrop T."/>
            <person name="Goldson S."/>
            <person name="Dearden P."/>
        </authorList>
    </citation>
    <scope>NUCLEOTIDE SEQUENCE</scope>
    <source>
        <strain evidence="1">Irish</strain>
        <tissue evidence="1">Whole body</tissue>
    </source>
</reference>
<reference evidence="1" key="2">
    <citation type="submission" date="2023-03" db="EMBL/GenBank/DDBJ databases">
        <authorList>
            <person name="Inwood S.N."/>
            <person name="Skelly J.G."/>
            <person name="Guhlin J."/>
            <person name="Harrop T.W.R."/>
            <person name="Goldson S.G."/>
            <person name="Dearden P.K."/>
        </authorList>
    </citation>
    <scope>NUCLEOTIDE SEQUENCE</scope>
    <source>
        <strain evidence="1">Irish</strain>
        <tissue evidence="1">Whole body</tissue>
    </source>
</reference>
<evidence type="ECO:0000313" key="2">
    <source>
        <dbReference type="Proteomes" id="UP001168990"/>
    </source>
</evidence>
<protein>
    <recommendedName>
        <fullName evidence="3">COMM domain-containing protein</fullName>
    </recommendedName>
</protein>
<dbReference type="EMBL" id="JAQQBS010000001">
    <property type="protein sequence ID" value="KAK0176591.1"/>
    <property type="molecule type" value="Genomic_DNA"/>
</dbReference>
<name>A0AA39KWW9_9HYME</name>
<organism evidence="1 2">
    <name type="scientific">Microctonus aethiopoides</name>
    <dbReference type="NCBI Taxonomy" id="144406"/>
    <lineage>
        <taxon>Eukaryota</taxon>
        <taxon>Metazoa</taxon>
        <taxon>Ecdysozoa</taxon>
        <taxon>Arthropoda</taxon>
        <taxon>Hexapoda</taxon>
        <taxon>Insecta</taxon>
        <taxon>Pterygota</taxon>
        <taxon>Neoptera</taxon>
        <taxon>Endopterygota</taxon>
        <taxon>Hymenoptera</taxon>
        <taxon>Apocrita</taxon>
        <taxon>Ichneumonoidea</taxon>
        <taxon>Braconidae</taxon>
        <taxon>Euphorinae</taxon>
        <taxon>Microctonus</taxon>
    </lineage>
</organism>